<accession>A0A6A4H5P1</accession>
<dbReference type="Proteomes" id="UP000799118">
    <property type="component" value="Unassembled WGS sequence"/>
</dbReference>
<reference evidence="1" key="1">
    <citation type="journal article" date="2019" name="Environ. Microbiol.">
        <title>Fungal ecological strategies reflected in gene transcription - a case study of two litter decomposers.</title>
        <authorList>
            <person name="Barbi F."/>
            <person name="Kohler A."/>
            <person name="Barry K."/>
            <person name="Baskaran P."/>
            <person name="Daum C."/>
            <person name="Fauchery L."/>
            <person name="Ihrmark K."/>
            <person name="Kuo A."/>
            <person name="LaButti K."/>
            <person name="Lipzen A."/>
            <person name="Morin E."/>
            <person name="Grigoriev I.V."/>
            <person name="Henrissat B."/>
            <person name="Lindahl B."/>
            <person name="Martin F."/>
        </authorList>
    </citation>
    <scope>NUCLEOTIDE SEQUENCE</scope>
    <source>
        <strain evidence="1">JB14</strain>
    </source>
</reference>
<dbReference type="EMBL" id="ML769593">
    <property type="protein sequence ID" value="KAE9392525.1"/>
    <property type="molecule type" value="Genomic_DNA"/>
</dbReference>
<proteinExistence type="predicted"/>
<sequence length="398" mass="43765">MVYDTALGISFSSLEEGSTVFCTVIAANPELRLGIREAITADVKSVVRHIYSIAQIPLDAYVYAVASIPIYFSPEEEMAVQEAFDALPPQFTVAFEKRTHLETIHFALGKFLARKLPEVVPEYNTCHELVMDIGDQKMGYEVNITGTHQGCFKVEGNVLKGVCRSTINDIYDCVKEVIEKLKKGNVLGRILINYHGGSSLARDVALKLITGHLSDLVASSVPTLTCNDPDTYAAEEAHGEGLFYSWWSVKYIGAPFSLTLLRVGINFSCSDEVSTIIPKHTTLPQNRSVILEMPSQNGTVTLNIIAGGPEYRVHLAEIKLDLLKFSPAIQKKVRLLIKVDGLAHTHVVVSQILDSGEDGEVLGNRGIRCIWGNMGNGSTELDKAVDADRKDNLDRMLE</sequence>
<dbReference type="AlphaFoldDB" id="A0A6A4H5P1"/>
<name>A0A6A4H5P1_9AGAR</name>
<gene>
    <name evidence="1" type="ORF">BT96DRAFT_1023512</name>
</gene>
<evidence type="ECO:0000313" key="1">
    <source>
        <dbReference type="EMBL" id="KAE9392525.1"/>
    </source>
</evidence>
<keyword evidence="2" id="KW-1185">Reference proteome</keyword>
<evidence type="ECO:0000313" key="2">
    <source>
        <dbReference type="Proteomes" id="UP000799118"/>
    </source>
</evidence>
<protein>
    <submittedName>
        <fullName evidence="1">Uncharacterized protein</fullName>
    </submittedName>
</protein>
<organism evidence="1 2">
    <name type="scientific">Gymnopus androsaceus JB14</name>
    <dbReference type="NCBI Taxonomy" id="1447944"/>
    <lineage>
        <taxon>Eukaryota</taxon>
        <taxon>Fungi</taxon>
        <taxon>Dikarya</taxon>
        <taxon>Basidiomycota</taxon>
        <taxon>Agaricomycotina</taxon>
        <taxon>Agaricomycetes</taxon>
        <taxon>Agaricomycetidae</taxon>
        <taxon>Agaricales</taxon>
        <taxon>Marasmiineae</taxon>
        <taxon>Omphalotaceae</taxon>
        <taxon>Gymnopus</taxon>
    </lineage>
</organism>